<dbReference type="SUPFAM" id="SSF54980">
    <property type="entry name" value="EF-G C-terminal domain-like"/>
    <property type="match status" value="2"/>
</dbReference>
<evidence type="ECO:0000313" key="5">
    <source>
        <dbReference type="EMBL" id="PSR90689.1"/>
    </source>
</evidence>
<proteinExistence type="predicted"/>
<dbReference type="PANTHER" id="PTHR43261">
    <property type="entry name" value="TRANSLATION ELONGATION FACTOR G-RELATED"/>
    <property type="match status" value="1"/>
</dbReference>
<dbReference type="NCBIfam" id="TIGR00231">
    <property type="entry name" value="small_GTP"/>
    <property type="match status" value="1"/>
</dbReference>
<dbReference type="GO" id="GO:0005525">
    <property type="term" value="F:GTP binding"/>
    <property type="evidence" value="ECO:0007669"/>
    <property type="project" value="UniProtKB-KW"/>
</dbReference>
<dbReference type="Gene3D" id="2.40.30.10">
    <property type="entry name" value="Translation factors"/>
    <property type="match status" value="1"/>
</dbReference>
<evidence type="ECO:0000256" key="2">
    <source>
        <dbReference type="ARBA" id="ARBA00022917"/>
    </source>
</evidence>
<dbReference type="GO" id="GO:0003924">
    <property type="term" value="F:GTPase activity"/>
    <property type="evidence" value="ECO:0007669"/>
    <property type="project" value="InterPro"/>
</dbReference>
<comment type="caution">
    <text evidence="5">The sequence shown here is derived from an EMBL/GenBank/DDBJ whole genome shotgun (WGS) entry which is preliminary data.</text>
</comment>
<dbReference type="AlphaFoldDB" id="A0A2R6PG69"/>
<evidence type="ECO:0000313" key="6">
    <source>
        <dbReference type="Proteomes" id="UP000186601"/>
    </source>
</evidence>
<dbReference type="Pfam" id="PF14492">
    <property type="entry name" value="EFG_III"/>
    <property type="match status" value="1"/>
</dbReference>
<gene>
    <name evidence="5" type="ORF">PHLCEN_2v4838</name>
</gene>
<dbReference type="GO" id="GO:0032790">
    <property type="term" value="P:ribosome disassembly"/>
    <property type="evidence" value="ECO:0007669"/>
    <property type="project" value="TreeGrafter"/>
</dbReference>
<dbReference type="InterPro" id="IPR041095">
    <property type="entry name" value="EFG_II"/>
</dbReference>
<dbReference type="InterPro" id="IPR035647">
    <property type="entry name" value="EFG_III/V"/>
</dbReference>
<evidence type="ECO:0000256" key="3">
    <source>
        <dbReference type="ARBA" id="ARBA00023134"/>
    </source>
</evidence>
<dbReference type="Proteomes" id="UP000186601">
    <property type="component" value="Unassembled WGS sequence"/>
</dbReference>
<organism evidence="5 6">
    <name type="scientific">Hermanssonia centrifuga</name>
    <dbReference type="NCBI Taxonomy" id="98765"/>
    <lineage>
        <taxon>Eukaryota</taxon>
        <taxon>Fungi</taxon>
        <taxon>Dikarya</taxon>
        <taxon>Basidiomycota</taxon>
        <taxon>Agaricomycotina</taxon>
        <taxon>Agaricomycetes</taxon>
        <taxon>Polyporales</taxon>
        <taxon>Meruliaceae</taxon>
        <taxon>Hermanssonia</taxon>
    </lineage>
</organism>
<protein>
    <recommendedName>
        <fullName evidence="4">Tr-type G domain-containing protein</fullName>
    </recommendedName>
</protein>
<dbReference type="SUPFAM" id="SSF50447">
    <property type="entry name" value="Translation proteins"/>
    <property type="match status" value="1"/>
</dbReference>
<dbReference type="Pfam" id="PF22042">
    <property type="entry name" value="EF-G_D2"/>
    <property type="match status" value="1"/>
</dbReference>
<keyword evidence="2" id="KW-0648">Protein biosynthesis</keyword>
<dbReference type="Gene3D" id="3.40.50.300">
    <property type="entry name" value="P-loop containing nucleotide triphosphate hydrolases"/>
    <property type="match status" value="1"/>
</dbReference>
<evidence type="ECO:0000259" key="4">
    <source>
        <dbReference type="PROSITE" id="PS51722"/>
    </source>
</evidence>
<dbReference type="SUPFAM" id="SSF52540">
    <property type="entry name" value="P-loop containing nucleoside triphosphate hydrolases"/>
    <property type="match status" value="1"/>
</dbReference>
<dbReference type="OrthoDB" id="198619at2759"/>
<dbReference type="Pfam" id="PF00009">
    <property type="entry name" value="GTP_EFTU"/>
    <property type="match status" value="1"/>
</dbReference>
<keyword evidence="3" id="KW-0342">GTP-binding</keyword>
<dbReference type="PROSITE" id="PS51722">
    <property type="entry name" value="G_TR_2"/>
    <property type="match status" value="1"/>
</dbReference>
<dbReference type="InterPro" id="IPR000795">
    <property type="entry name" value="T_Tr_GTP-bd_dom"/>
</dbReference>
<dbReference type="InterPro" id="IPR031157">
    <property type="entry name" value="G_TR_CS"/>
</dbReference>
<feature type="domain" description="Tr-type G" evidence="4">
    <location>
        <begin position="1"/>
        <end position="301"/>
    </location>
</feature>
<dbReference type="GO" id="GO:0005739">
    <property type="term" value="C:mitochondrion"/>
    <property type="evidence" value="ECO:0007669"/>
    <property type="project" value="TreeGrafter"/>
</dbReference>
<dbReference type="SMART" id="SM00838">
    <property type="entry name" value="EFG_C"/>
    <property type="match status" value="1"/>
</dbReference>
<keyword evidence="1" id="KW-0547">Nucleotide-binding</keyword>
<dbReference type="InterPro" id="IPR005225">
    <property type="entry name" value="Small_GTP-bd"/>
</dbReference>
<dbReference type="InterPro" id="IPR000640">
    <property type="entry name" value="EFG_V-like"/>
</dbReference>
<reference evidence="5 6" key="1">
    <citation type="submission" date="2018-02" db="EMBL/GenBank/DDBJ databases">
        <title>Genome sequence of the basidiomycete white-rot fungus Phlebia centrifuga.</title>
        <authorList>
            <person name="Granchi Z."/>
            <person name="Peng M."/>
            <person name="de Vries R.P."/>
            <person name="Hilden K."/>
            <person name="Makela M.R."/>
            <person name="Grigoriev I."/>
            <person name="Riley R."/>
        </authorList>
    </citation>
    <scope>NUCLEOTIDE SEQUENCE [LARGE SCALE GENOMIC DNA]</scope>
    <source>
        <strain evidence="5 6">FBCC195</strain>
    </source>
</reference>
<dbReference type="STRING" id="98765.A0A2R6PG69"/>
<accession>A0A2R6PG69</accession>
<dbReference type="EMBL" id="MLYV02000493">
    <property type="protein sequence ID" value="PSR90689.1"/>
    <property type="molecule type" value="Genomic_DNA"/>
</dbReference>
<dbReference type="InterPro" id="IPR053905">
    <property type="entry name" value="EF-G-like_DII"/>
</dbReference>
<dbReference type="PROSITE" id="PS00301">
    <property type="entry name" value="G_TR_1"/>
    <property type="match status" value="1"/>
</dbReference>
<sequence length="756" mass="82893">MALVAHIDSGKTTLTESILLKSSYLTTAGSVDTGSTITDFLPAERERGITIQSASIPVVWRNWTFNLIDTPGHADFGMEVESASRVVDGAVVLIDSVEGVEAQTKGVWRQLDRYGVGSRIMFLNKLDRPGASFRSSLVSLLSHRLHPKPMALALPIASFDINDYSKAEPGIQGLVDLVNWEVWKWNQDGDSVRHPLPTDANQLEKTGIFPENHPIIPYLVPARTALLDNLSMFSDDLMERLLALPSTPSAYLTVPPQDVIPHLRAATLRNDILPVLCGSAFKHIGTELLMDYVGALLPSPVDVIEKVPSAKAPLRVLAWKVSWDKRKGWMTFVRVYSGTLTRQSVIMNATRNHKERVSKLLLLYANQTEEVETLSFGSVGVILGLLHTRTGDTLMSTKRSEDDDYLRDIVPPPPVMSASVLPQSHSDLGPVQEALNSLSRTDPSVRIELQEGQILVHGLGALHLEIVESRLRDEWNVNFEFGKRMVSYREGPGPGNIDPKPGSWKTEMFGKPFTIDVDLDVRAFKEGEKGDPLWDGNVVLGPNGRPLPLADNFTDQDDPLACISRGISNALSSSPHSNFPLSNVHIQVNKWRYPSQAMPASTLAGASAYILREILRVAGMGPLMEPYIRMKVTVNEESLGKTMKDLTEHSAEVFDLAASSVGGADMDEDVAPYSEDGVYLPPEFLSPASSSSAARNSTASLRRSIHAVAPLSQMLNFSSRLRALSGGHGVFEMANAGFREVTEGRKLEILKEMGRA</sequence>
<dbReference type="PANTHER" id="PTHR43261:SF1">
    <property type="entry name" value="RIBOSOME-RELEASING FACTOR 2, MITOCHONDRIAL"/>
    <property type="match status" value="1"/>
</dbReference>
<dbReference type="InterPro" id="IPR009000">
    <property type="entry name" value="Transl_B-barrel_sf"/>
</dbReference>
<keyword evidence="6" id="KW-1185">Reference proteome</keyword>
<dbReference type="GO" id="GO:0032543">
    <property type="term" value="P:mitochondrial translation"/>
    <property type="evidence" value="ECO:0007669"/>
    <property type="project" value="TreeGrafter"/>
</dbReference>
<dbReference type="Gene3D" id="3.30.70.870">
    <property type="entry name" value="Elongation Factor G (Translational Gtpase), domain 3"/>
    <property type="match status" value="1"/>
</dbReference>
<dbReference type="Gene3D" id="3.30.70.240">
    <property type="match status" value="1"/>
</dbReference>
<dbReference type="InterPro" id="IPR027417">
    <property type="entry name" value="P-loop_NTPase"/>
</dbReference>
<evidence type="ECO:0000256" key="1">
    <source>
        <dbReference type="ARBA" id="ARBA00022741"/>
    </source>
</evidence>
<name>A0A2R6PG69_9APHY</name>